<reference evidence="1" key="1">
    <citation type="submission" date="2021-06" db="EMBL/GenBank/DDBJ databases">
        <title>Parelaphostrongylus tenuis whole genome reference sequence.</title>
        <authorList>
            <person name="Garwood T.J."/>
            <person name="Larsen P.A."/>
            <person name="Fountain-Jones N.M."/>
            <person name="Garbe J.R."/>
            <person name="Macchietto M.G."/>
            <person name="Kania S.A."/>
            <person name="Gerhold R.W."/>
            <person name="Richards J.E."/>
            <person name="Wolf T.M."/>
        </authorList>
    </citation>
    <scope>NUCLEOTIDE SEQUENCE</scope>
    <source>
        <strain evidence="1">MNPRO001-30</strain>
        <tissue evidence="1">Meninges</tissue>
    </source>
</reference>
<dbReference type="Proteomes" id="UP001196413">
    <property type="component" value="Unassembled WGS sequence"/>
</dbReference>
<dbReference type="EMBL" id="JAHQIW010001078">
    <property type="protein sequence ID" value="KAJ1351464.1"/>
    <property type="molecule type" value="Genomic_DNA"/>
</dbReference>
<evidence type="ECO:0000313" key="2">
    <source>
        <dbReference type="Proteomes" id="UP001196413"/>
    </source>
</evidence>
<name>A0AAD5MVL6_PARTN</name>
<sequence>MVVKRGEELVNIALTAEQNPACGIPSTVCDTILYGQISGNHTICELDRSEIPFGIGTETKSGKTDLRQIGDGALVILGEEFPPHDVRDVDSAITHAFFVWSLKWP</sequence>
<evidence type="ECO:0000313" key="1">
    <source>
        <dbReference type="EMBL" id="KAJ1351464.1"/>
    </source>
</evidence>
<comment type="caution">
    <text evidence="1">The sequence shown here is derived from an EMBL/GenBank/DDBJ whole genome shotgun (WGS) entry which is preliminary data.</text>
</comment>
<dbReference type="AlphaFoldDB" id="A0AAD5MVL6"/>
<accession>A0AAD5MVL6</accession>
<proteinExistence type="predicted"/>
<protein>
    <submittedName>
        <fullName evidence="1">Uncharacterized protein</fullName>
    </submittedName>
</protein>
<gene>
    <name evidence="1" type="ORF">KIN20_007473</name>
</gene>
<keyword evidence="2" id="KW-1185">Reference proteome</keyword>
<organism evidence="1 2">
    <name type="scientific">Parelaphostrongylus tenuis</name>
    <name type="common">Meningeal worm</name>
    <dbReference type="NCBI Taxonomy" id="148309"/>
    <lineage>
        <taxon>Eukaryota</taxon>
        <taxon>Metazoa</taxon>
        <taxon>Ecdysozoa</taxon>
        <taxon>Nematoda</taxon>
        <taxon>Chromadorea</taxon>
        <taxon>Rhabditida</taxon>
        <taxon>Rhabditina</taxon>
        <taxon>Rhabditomorpha</taxon>
        <taxon>Strongyloidea</taxon>
        <taxon>Metastrongylidae</taxon>
        <taxon>Parelaphostrongylus</taxon>
    </lineage>
</organism>